<protein>
    <submittedName>
        <fullName evidence="1">Uncharacterized protein</fullName>
    </submittedName>
</protein>
<proteinExistence type="predicted"/>
<evidence type="ECO:0000313" key="1">
    <source>
        <dbReference type="EMBL" id="KAI3691174.1"/>
    </source>
</evidence>
<name>A0ACB8Z0I8_CICIN</name>
<dbReference type="EMBL" id="CM042017">
    <property type="protein sequence ID" value="KAI3691174.1"/>
    <property type="molecule type" value="Genomic_DNA"/>
</dbReference>
<gene>
    <name evidence="1" type="ORF">L2E82_49393</name>
</gene>
<sequence length="72" mass="8015">MVSQFRKGKHIYNVSQEALSALFYVKETLGIGKQESTESSRSSANESSGTKDDEQSTDKENKKQESGHLLAY</sequence>
<reference evidence="1 2" key="2">
    <citation type="journal article" date="2022" name="Mol. Ecol. Resour.">
        <title>The genomes of chicory, endive, great burdock and yacon provide insights into Asteraceae paleo-polyploidization history and plant inulin production.</title>
        <authorList>
            <person name="Fan W."/>
            <person name="Wang S."/>
            <person name="Wang H."/>
            <person name="Wang A."/>
            <person name="Jiang F."/>
            <person name="Liu H."/>
            <person name="Zhao H."/>
            <person name="Xu D."/>
            <person name="Zhang Y."/>
        </authorList>
    </citation>
    <scope>NUCLEOTIDE SEQUENCE [LARGE SCALE GENOMIC DNA]</scope>
    <source>
        <strain evidence="2">cv. Punajuju</strain>
        <tissue evidence="1">Leaves</tissue>
    </source>
</reference>
<organism evidence="1 2">
    <name type="scientific">Cichorium intybus</name>
    <name type="common">Chicory</name>
    <dbReference type="NCBI Taxonomy" id="13427"/>
    <lineage>
        <taxon>Eukaryota</taxon>
        <taxon>Viridiplantae</taxon>
        <taxon>Streptophyta</taxon>
        <taxon>Embryophyta</taxon>
        <taxon>Tracheophyta</taxon>
        <taxon>Spermatophyta</taxon>
        <taxon>Magnoliopsida</taxon>
        <taxon>eudicotyledons</taxon>
        <taxon>Gunneridae</taxon>
        <taxon>Pentapetalae</taxon>
        <taxon>asterids</taxon>
        <taxon>campanulids</taxon>
        <taxon>Asterales</taxon>
        <taxon>Asteraceae</taxon>
        <taxon>Cichorioideae</taxon>
        <taxon>Cichorieae</taxon>
        <taxon>Cichoriinae</taxon>
        <taxon>Cichorium</taxon>
    </lineage>
</organism>
<accession>A0ACB8Z0I8</accession>
<keyword evidence="2" id="KW-1185">Reference proteome</keyword>
<comment type="caution">
    <text evidence="1">The sequence shown here is derived from an EMBL/GenBank/DDBJ whole genome shotgun (WGS) entry which is preliminary data.</text>
</comment>
<reference evidence="2" key="1">
    <citation type="journal article" date="2022" name="Mol. Ecol. Resour.">
        <title>The genomes of chicory, endive, great burdock and yacon provide insights into Asteraceae palaeo-polyploidization history and plant inulin production.</title>
        <authorList>
            <person name="Fan W."/>
            <person name="Wang S."/>
            <person name="Wang H."/>
            <person name="Wang A."/>
            <person name="Jiang F."/>
            <person name="Liu H."/>
            <person name="Zhao H."/>
            <person name="Xu D."/>
            <person name="Zhang Y."/>
        </authorList>
    </citation>
    <scope>NUCLEOTIDE SEQUENCE [LARGE SCALE GENOMIC DNA]</scope>
    <source>
        <strain evidence="2">cv. Punajuju</strain>
    </source>
</reference>
<dbReference type="Proteomes" id="UP001055811">
    <property type="component" value="Linkage Group LG09"/>
</dbReference>
<evidence type="ECO:0000313" key="2">
    <source>
        <dbReference type="Proteomes" id="UP001055811"/>
    </source>
</evidence>